<evidence type="ECO:0000313" key="1">
    <source>
        <dbReference type="EMBL" id="CAA9351588.1"/>
    </source>
</evidence>
<protein>
    <submittedName>
        <fullName evidence="1">Uncharacterized protein</fullName>
    </submittedName>
</protein>
<gene>
    <name evidence="1" type="ORF">AVDCRST_MAG40-2934</name>
</gene>
<name>A0A6J4M8Y6_9BACT</name>
<dbReference type="AlphaFoldDB" id="A0A6J4M8Y6"/>
<dbReference type="InterPro" id="IPR026950">
    <property type="entry name" value="Caps_assemb_Wzi"/>
</dbReference>
<dbReference type="Pfam" id="PF14052">
    <property type="entry name" value="Caps_assemb_Wzi"/>
    <property type="match status" value="1"/>
</dbReference>
<sequence>MTQPSTAALLALALAAAYGRPLPAQQVVVERPEAPVPMIGGDAEDRARIAQLRGADSLDGFLLRSSSSRAAAPGRDAGDTLFLAPWWPQVTAVSNSALPFSLNDGALWAGRGTSVSVTGGVRARYRFLHAVLAPTYVWSQNLGYPLPSELVTAGPIPEPRSPFSYPWRVFGPSIDYPTRFGDDPYQRLDLGESAIYARLRAVEFGLSNESEWWGPAVRNALVMSNNAPGIGKLFVRTARPIATPVGAVEARYMLGVLATSPYFETVSLADRGRSLSAAAVTLRPAGVPTLSLGLTRAVFAQLTGGSTLLGHALDVLGSTGRPNAISLRNPLQRPGRDQILSLFARLVLPDDGFESYVEWGRAEMPANVRDLLVAPNHTQGYTLGLQYARPVDAAGSLVRVQAEVTNVEQSSTFQDRPTGSWYTSRAVLQGYTQRGQVIGAAIGPGASSQWLASDFVRPAWSAGLFAARIRWDDDAHFFAENRASCTHDVSVLVGARGGHQSRAGTVTASLALANRLNAFYQNNGFCFSDRNERVDTRNTTLSLTFVPRVAF</sequence>
<reference evidence="1" key="1">
    <citation type="submission" date="2020-02" db="EMBL/GenBank/DDBJ databases">
        <authorList>
            <person name="Meier V. D."/>
        </authorList>
    </citation>
    <scope>NUCLEOTIDE SEQUENCE</scope>
    <source>
        <strain evidence="1">AVDCRST_MAG40</strain>
    </source>
</reference>
<dbReference type="Gene3D" id="2.40.160.130">
    <property type="entry name" value="Capsule assembly protein Wzi"/>
    <property type="match status" value="1"/>
</dbReference>
<dbReference type="InterPro" id="IPR038636">
    <property type="entry name" value="Wzi_sf"/>
</dbReference>
<organism evidence="1">
    <name type="scientific">uncultured Gemmatimonadaceae bacterium</name>
    <dbReference type="NCBI Taxonomy" id="246130"/>
    <lineage>
        <taxon>Bacteria</taxon>
        <taxon>Pseudomonadati</taxon>
        <taxon>Gemmatimonadota</taxon>
        <taxon>Gemmatimonadia</taxon>
        <taxon>Gemmatimonadales</taxon>
        <taxon>Gemmatimonadaceae</taxon>
        <taxon>environmental samples</taxon>
    </lineage>
</organism>
<accession>A0A6J4M8Y6</accession>
<dbReference type="EMBL" id="CADCTX010000806">
    <property type="protein sequence ID" value="CAA9351588.1"/>
    <property type="molecule type" value="Genomic_DNA"/>
</dbReference>
<proteinExistence type="predicted"/>